<dbReference type="VEuPathDB" id="VectorBase:ISCW000942"/>
<dbReference type="HOGENOM" id="CLU_1808319_0_0_1"/>
<proteinExistence type="predicted"/>
<feature type="region of interest" description="Disordered" evidence="1">
    <location>
        <begin position="1"/>
        <end position="43"/>
    </location>
</feature>
<gene>
    <name evidence="2" type="ORF">IscW_ISCW000942</name>
</gene>
<evidence type="ECO:0000313" key="3">
    <source>
        <dbReference type="EnsemblMetazoa" id="ISCW000942-PA"/>
    </source>
</evidence>
<organism>
    <name type="scientific">Ixodes scapularis</name>
    <name type="common">Black-legged tick</name>
    <name type="synonym">Deer tick</name>
    <dbReference type="NCBI Taxonomy" id="6945"/>
    <lineage>
        <taxon>Eukaryota</taxon>
        <taxon>Metazoa</taxon>
        <taxon>Ecdysozoa</taxon>
        <taxon>Arthropoda</taxon>
        <taxon>Chelicerata</taxon>
        <taxon>Arachnida</taxon>
        <taxon>Acari</taxon>
        <taxon>Parasitiformes</taxon>
        <taxon>Ixodida</taxon>
        <taxon>Ixodoidea</taxon>
        <taxon>Ixodidae</taxon>
        <taxon>Ixodinae</taxon>
        <taxon>Ixodes</taxon>
    </lineage>
</organism>
<dbReference type="EnsemblMetazoa" id="ISCW000942-RA">
    <property type="protein sequence ID" value="ISCW000942-PA"/>
    <property type="gene ID" value="ISCW000942"/>
</dbReference>
<keyword evidence="4" id="KW-1185">Reference proteome</keyword>
<evidence type="ECO:0000313" key="4">
    <source>
        <dbReference type="Proteomes" id="UP000001555"/>
    </source>
</evidence>
<name>B7P6G1_IXOSC</name>
<protein>
    <submittedName>
        <fullName evidence="2 3">Uncharacterized protein</fullName>
    </submittedName>
</protein>
<reference evidence="2 4" key="1">
    <citation type="submission" date="2008-03" db="EMBL/GenBank/DDBJ databases">
        <title>Annotation of Ixodes scapularis.</title>
        <authorList>
            <consortium name="Ixodes scapularis Genome Project Consortium"/>
            <person name="Caler E."/>
            <person name="Hannick L.I."/>
            <person name="Bidwell S."/>
            <person name="Joardar V."/>
            <person name="Thiagarajan M."/>
            <person name="Amedeo P."/>
            <person name="Galinsky K.J."/>
            <person name="Schobel S."/>
            <person name="Inman J."/>
            <person name="Hostetler J."/>
            <person name="Miller J."/>
            <person name="Hammond M."/>
            <person name="Megy K."/>
            <person name="Lawson D."/>
            <person name="Kodira C."/>
            <person name="Sutton G."/>
            <person name="Meyer J."/>
            <person name="Hill C.A."/>
            <person name="Birren B."/>
            <person name="Nene V."/>
            <person name="Collins F."/>
            <person name="Alarcon-Chaidez F."/>
            <person name="Wikel S."/>
            <person name="Strausberg R."/>
        </authorList>
    </citation>
    <scope>NUCLEOTIDE SEQUENCE [LARGE SCALE GENOMIC DNA]</scope>
    <source>
        <strain evidence="4">Wikel</strain>
        <strain evidence="2">Wikel colony</strain>
    </source>
</reference>
<dbReference type="AlphaFoldDB" id="B7P6G1"/>
<evidence type="ECO:0000313" key="2">
    <source>
        <dbReference type="EMBL" id="EEC02183.1"/>
    </source>
</evidence>
<feature type="compositionally biased region" description="Pro residues" evidence="1">
    <location>
        <begin position="134"/>
        <end position="143"/>
    </location>
</feature>
<dbReference type="Proteomes" id="UP000001555">
    <property type="component" value="Unassembled WGS sequence"/>
</dbReference>
<dbReference type="EMBL" id="ABJB011027953">
    <property type="status" value="NOT_ANNOTATED_CDS"/>
    <property type="molecule type" value="Genomic_DNA"/>
</dbReference>
<reference evidence="3" key="2">
    <citation type="submission" date="2020-05" db="UniProtKB">
        <authorList>
            <consortium name="EnsemblMetazoa"/>
        </authorList>
    </citation>
    <scope>IDENTIFICATION</scope>
    <source>
        <strain evidence="3">wikel</strain>
    </source>
</reference>
<sequence>MAGGSRPRLPSRHQGPDFGALPTKRPNEDAHTPSIIPLAPLTGEGRVARHTFQTPISLLFPRKQSRRWRAQSTLRRLACGQDLGRQPLLAAGSVLRARRDSPPTDEESLLPGLFGGPPDAWREPLVRVSDDGDPPTPPMRGPL</sequence>
<dbReference type="PaxDb" id="6945-B7P6G1"/>
<dbReference type="InParanoid" id="B7P6G1"/>
<evidence type="ECO:0000256" key="1">
    <source>
        <dbReference type="SAM" id="MobiDB-lite"/>
    </source>
</evidence>
<feature type="region of interest" description="Disordered" evidence="1">
    <location>
        <begin position="96"/>
        <end position="143"/>
    </location>
</feature>
<dbReference type="EMBL" id="DS645314">
    <property type="protein sequence ID" value="EEC02183.1"/>
    <property type="molecule type" value="Genomic_DNA"/>
</dbReference>
<accession>B7P6G1</accession>
<dbReference type="VEuPathDB" id="VectorBase:ISCI000942"/>
<feature type="compositionally biased region" description="Basic and acidic residues" evidence="1">
    <location>
        <begin position="120"/>
        <end position="130"/>
    </location>
</feature>